<evidence type="ECO:0000313" key="6">
    <source>
        <dbReference type="EMBL" id="RHB36274.1"/>
    </source>
</evidence>
<evidence type="ECO:0000259" key="5">
    <source>
        <dbReference type="PROSITE" id="PS51379"/>
    </source>
</evidence>
<dbReference type="Proteomes" id="UP000284883">
    <property type="component" value="Unassembled WGS sequence"/>
</dbReference>
<accession>A0A413VS25</accession>
<feature type="domain" description="4Fe-4S ferredoxin-type" evidence="5">
    <location>
        <begin position="1"/>
        <end position="30"/>
    </location>
</feature>
<evidence type="ECO:0000256" key="1">
    <source>
        <dbReference type="ARBA" id="ARBA00022485"/>
    </source>
</evidence>
<evidence type="ECO:0000256" key="3">
    <source>
        <dbReference type="ARBA" id="ARBA00023004"/>
    </source>
</evidence>
<evidence type="ECO:0000256" key="2">
    <source>
        <dbReference type="ARBA" id="ARBA00022723"/>
    </source>
</evidence>
<proteinExistence type="predicted"/>
<dbReference type="PANTHER" id="PTHR43687:SF4">
    <property type="entry name" value="BLR5484 PROTEIN"/>
    <property type="match status" value="1"/>
</dbReference>
<reference evidence="6 7" key="1">
    <citation type="submission" date="2018-08" db="EMBL/GenBank/DDBJ databases">
        <title>A genome reference for cultivated species of the human gut microbiota.</title>
        <authorList>
            <person name="Zou Y."/>
            <person name="Xue W."/>
            <person name="Luo G."/>
        </authorList>
    </citation>
    <scope>NUCLEOTIDE SEQUENCE [LARGE SCALE GENOMIC DNA]</scope>
    <source>
        <strain evidence="6 7">AM40-15AC</strain>
    </source>
</reference>
<sequence length="72" mass="7949">MGVIVDKTKCVNCGLCVDICPEDILVMEDGVKVAYPQECSWCGSCEIDCPVHAIKVRYSEAVGPVFIRREEV</sequence>
<dbReference type="EMBL" id="QSGQ01000010">
    <property type="protein sequence ID" value="RHB36274.1"/>
    <property type="molecule type" value="Genomic_DNA"/>
</dbReference>
<evidence type="ECO:0000313" key="7">
    <source>
        <dbReference type="Proteomes" id="UP000284883"/>
    </source>
</evidence>
<dbReference type="Pfam" id="PF12800">
    <property type="entry name" value="Fer4_4"/>
    <property type="match status" value="1"/>
</dbReference>
<dbReference type="InterPro" id="IPR017896">
    <property type="entry name" value="4Fe4S_Fe-S-bd"/>
</dbReference>
<dbReference type="AlphaFoldDB" id="A0A413VS25"/>
<comment type="caution">
    <text evidence="6">The sequence shown here is derived from an EMBL/GenBank/DDBJ whole genome shotgun (WGS) entry which is preliminary data.</text>
</comment>
<dbReference type="InterPro" id="IPR017900">
    <property type="entry name" value="4Fe4S_Fe_S_CS"/>
</dbReference>
<dbReference type="RefSeq" id="WP_118001523.1">
    <property type="nucleotide sequence ID" value="NZ_QSGQ01000010.1"/>
</dbReference>
<dbReference type="InterPro" id="IPR050572">
    <property type="entry name" value="Fe-S_Ferredoxin"/>
</dbReference>
<dbReference type="PROSITE" id="PS00198">
    <property type="entry name" value="4FE4S_FER_1"/>
    <property type="match status" value="2"/>
</dbReference>
<name>A0A413VS25_9FIRM</name>
<dbReference type="GO" id="GO:0046872">
    <property type="term" value="F:metal ion binding"/>
    <property type="evidence" value="ECO:0007669"/>
    <property type="project" value="UniProtKB-KW"/>
</dbReference>
<dbReference type="Pfam" id="PF00037">
    <property type="entry name" value="Fer4"/>
    <property type="match status" value="1"/>
</dbReference>
<keyword evidence="1" id="KW-0004">4Fe-4S</keyword>
<keyword evidence="2" id="KW-0479">Metal-binding</keyword>
<dbReference type="SUPFAM" id="SSF54862">
    <property type="entry name" value="4Fe-4S ferredoxins"/>
    <property type="match status" value="1"/>
</dbReference>
<protein>
    <submittedName>
        <fullName evidence="6">Ferredoxin</fullName>
    </submittedName>
</protein>
<evidence type="ECO:0000256" key="4">
    <source>
        <dbReference type="ARBA" id="ARBA00023014"/>
    </source>
</evidence>
<dbReference type="PANTHER" id="PTHR43687">
    <property type="entry name" value="ADENYLYLSULFATE REDUCTASE, BETA SUBUNIT"/>
    <property type="match status" value="1"/>
</dbReference>
<dbReference type="Gene3D" id="3.30.70.20">
    <property type="match status" value="1"/>
</dbReference>
<feature type="domain" description="4Fe-4S ferredoxin-type" evidence="5">
    <location>
        <begin position="31"/>
        <end position="59"/>
    </location>
</feature>
<organism evidence="6 7">
    <name type="scientific">Dorea formicigenerans</name>
    <dbReference type="NCBI Taxonomy" id="39486"/>
    <lineage>
        <taxon>Bacteria</taxon>
        <taxon>Bacillati</taxon>
        <taxon>Bacillota</taxon>
        <taxon>Clostridia</taxon>
        <taxon>Lachnospirales</taxon>
        <taxon>Lachnospiraceae</taxon>
        <taxon>Dorea</taxon>
    </lineage>
</organism>
<gene>
    <name evidence="6" type="ORF">DW885_13235</name>
</gene>
<dbReference type="GO" id="GO:0051539">
    <property type="term" value="F:4 iron, 4 sulfur cluster binding"/>
    <property type="evidence" value="ECO:0007669"/>
    <property type="project" value="UniProtKB-KW"/>
</dbReference>
<dbReference type="PROSITE" id="PS51379">
    <property type="entry name" value="4FE4S_FER_2"/>
    <property type="match status" value="2"/>
</dbReference>
<keyword evidence="4" id="KW-0411">Iron-sulfur</keyword>
<keyword evidence="3" id="KW-0408">Iron</keyword>